<evidence type="ECO:0000256" key="4">
    <source>
        <dbReference type="ARBA" id="ARBA00022692"/>
    </source>
</evidence>
<dbReference type="Gene3D" id="2.40.170.20">
    <property type="entry name" value="TonB-dependent receptor, beta-barrel domain"/>
    <property type="match status" value="1"/>
</dbReference>
<dbReference type="CDD" id="cd01347">
    <property type="entry name" value="ligand_gated_channel"/>
    <property type="match status" value="1"/>
</dbReference>
<dbReference type="STRING" id="1604334.SAMN05421546_1913"/>
<dbReference type="PROSITE" id="PS52016">
    <property type="entry name" value="TONB_DEPENDENT_REC_3"/>
    <property type="match status" value="1"/>
</dbReference>
<evidence type="ECO:0000313" key="10">
    <source>
        <dbReference type="EMBL" id="SIQ82767.1"/>
    </source>
</evidence>
<dbReference type="AlphaFoldDB" id="A0A1N6VY06"/>
<name>A0A1N6VY06_9GAMM</name>
<dbReference type="GO" id="GO:0009279">
    <property type="term" value="C:cell outer membrane"/>
    <property type="evidence" value="ECO:0007669"/>
    <property type="project" value="UniProtKB-SubCell"/>
</dbReference>
<dbReference type="PANTHER" id="PTHR40980:SF3">
    <property type="entry name" value="TONB-DEPENDENT RECEPTOR-LIKE BETA-BARREL DOMAIN-CONTAINING PROTEIN"/>
    <property type="match status" value="1"/>
</dbReference>
<comment type="subcellular location">
    <subcellularLocation>
        <location evidence="1 7">Cell outer membrane</location>
        <topology evidence="1 7">Multi-pass membrane protein</topology>
    </subcellularLocation>
</comment>
<evidence type="ECO:0000256" key="8">
    <source>
        <dbReference type="SAM" id="SignalP"/>
    </source>
</evidence>
<dbReference type="InterPro" id="IPR037066">
    <property type="entry name" value="Plug_dom_sf"/>
</dbReference>
<evidence type="ECO:0000256" key="6">
    <source>
        <dbReference type="ARBA" id="ARBA00023237"/>
    </source>
</evidence>
<gene>
    <name evidence="10" type="ORF">SAMN05421546_1913</name>
</gene>
<evidence type="ECO:0000256" key="1">
    <source>
        <dbReference type="ARBA" id="ARBA00004571"/>
    </source>
</evidence>
<keyword evidence="6 7" id="KW-0998">Cell outer membrane</keyword>
<keyword evidence="11" id="KW-1185">Reference proteome</keyword>
<feature type="domain" description="TonB-dependent receptor plug" evidence="9">
    <location>
        <begin position="66"/>
        <end position="169"/>
    </location>
</feature>
<dbReference type="InterPro" id="IPR036942">
    <property type="entry name" value="Beta-barrel_TonB_sf"/>
</dbReference>
<organism evidence="10 11">
    <name type="scientific">Solilutibacter tolerans</name>
    <dbReference type="NCBI Taxonomy" id="1604334"/>
    <lineage>
        <taxon>Bacteria</taxon>
        <taxon>Pseudomonadati</taxon>
        <taxon>Pseudomonadota</taxon>
        <taxon>Gammaproteobacteria</taxon>
        <taxon>Lysobacterales</taxon>
        <taxon>Lysobacteraceae</taxon>
        <taxon>Solilutibacter</taxon>
    </lineage>
</organism>
<evidence type="ECO:0000313" key="11">
    <source>
        <dbReference type="Proteomes" id="UP000241788"/>
    </source>
</evidence>
<dbReference type="SUPFAM" id="SSF56935">
    <property type="entry name" value="Porins"/>
    <property type="match status" value="1"/>
</dbReference>
<feature type="chain" id="PRO_5012749147" evidence="8">
    <location>
        <begin position="29"/>
        <end position="904"/>
    </location>
</feature>
<dbReference type="PANTHER" id="PTHR40980">
    <property type="entry name" value="PLUG DOMAIN-CONTAINING PROTEIN"/>
    <property type="match status" value="1"/>
</dbReference>
<proteinExistence type="inferred from homology"/>
<keyword evidence="4 7" id="KW-0812">Transmembrane</keyword>
<comment type="similarity">
    <text evidence="7">Belongs to the TonB-dependent receptor family.</text>
</comment>
<sequence>MVELKKNLLSVALLTALSMVAAPVYAQAADQDKTDAEKKKEEEAKALDTVVVTGIRGSIERSIEAKQDADSIVEAISAEDIGKLPDSSIAESIARLPGLTAQRERGRATQINIRGLSGDFATTTLNGREQASTSDNRGVEFDQYPSELMSSVLIYKTPDASLVGQGLSGTVDLRTIRPLDYSERVMNVNARYDINKIRDQKEHGNRVTFSYVDQFMDNRLGLMVGLSHMDSPQPGYQNEAWGYTDLPGYSGVQVMGGGKLYRFDNNHKRNGIAATLQFKPNDFYEGTLDVFHSKFEKTEIKTGVEFGTVWGSGTLSGTPTITGSTATNTSWTGVLPVIRMDSNPIDDKLTSLGWNNKFHFNEQWTMTLDLSSSKVDRDFRVLEAYAGVYPGGTTTANVVLDGSGDFNNYVFGTDFGNPSNIRLVDAGGWGQDGYLKDFNISDSVKALRLDFLREFDEGFLDSLEFGANFTSRSKEKSSREAKLCIVDCATPGASLAFPGSSQAFNFGGIGNLATVDANDLLNSGVYNLSGNYHADIAAKNWGIDEDLTTIYVQGNIDTDLGQMPLRGNLGVQYVRAKQNSEGYSTFAGNPGGTLVSKGTSYGNVLPSMNLSLEFASEAYVRFAAARQMARPRMDQLKAGMDVGICNDCSSSGPIWSGGGGNPTLKPWLANAYDLSFEKYFSSKAGNKGYVSLAYFYKDLSTYIYNQTVSFDYAGYPLPAPTTGQTNYPASTSGRITQPTNGEGGNIRGYEFAAQLPLDILWAPLSGLGLQATYSDTDSSIHPNGPGTTEPLPGLSKYVSNITAYYERHGFSLRYSRRTRSAFRGETKGFGADLQVIDIKPEVVQDAQVNYSFGPGVLEGLSLYLQVSNIGDEPFGTYNSGDAANRPVSFFEYGRTTLLGFSYKF</sequence>
<dbReference type="EMBL" id="FTLW01000004">
    <property type="protein sequence ID" value="SIQ82767.1"/>
    <property type="molecule type" value="Genomic_DNA"/>
</dbReference>
<evidence type="ECO:0000256" key="5">
    <source>
        <dbReference type="ARBA" id="ARBA00023136"/>
    </source>
</evidence>
<reference evidence="11" key="1">
    <citation type="submission" date="2017-01" db="EMBL/GenBank/DDBJ databases">
        <authorList>
            <person name="Varghese N."/>
            <person name="Submissions S."/>
        </authorList>
    </citation>
    <scope>NUCLEOTIDE SEQUENCE [LARGE SCALE GENOMIC DNA]</scope>
    <source>
        <strain evidence="11">UM1</strain>
    </source>
</reference>
<keyword evidence="3 7" id="KW-1134">Transmembrane beta strand</keyword>
<feature type="signal peptide" evidence="8">
    <location>
        <begin position="1"/>
        <end position="28"/>
    </location>
</feature>
<evidence type="ECO:0000256" key="3">
    <source>
        <dbReference type="ARBA" id="ARBA00022452"/>
    </source>
</evidence>
<evidence type="ECO:0000256" key="2">
    <source>
        <dbReference type="ARBA" id="ARBA00022448"/>
    </source>
</evidence>
<dbReference type="Pfam" id="PF07715">
    <property type="entry name" value="Plug"/>
    <property type="match status" value="1"/>
</dbReference>
<dbReference type="NCBIfam" id="TIGR01782">
    <property type="entry name" value="TonB-Xanth-Caul"/>
    <property type="match status" value="1"/>
</dbReference>
<evidence type="ECO:0000256" key="7">
    <source>
        <dbReference type="PROSITE-ProRule" id="PRU01360"/>
    </source>
</evidence>
<protein>
    <submittedName>
        <fullName evidence="10">Iron complex outermembrane recepter protein</fullName>
    </submittedName>
</protein>
<dbReference type="InterPro" id="IPR010104">
    <property type="entry name" value="TonB_rcpt_bac"/>
</dbReference>
<dbReference type="InterPro" id="IPR039426">
    <property type="entry name" value="TonB-dep_rcpt-like"/>
</dbReference>
<accession>A0A1N6VY06</accession>
<keyword evidence="5 7" id="KW-0472">Membrane</keyword>
<keyword evidence="8" id="KW-0732">Signal</keyword>
<dbReference type="Gene3D" id="2.170.130.10">
    <property type="entry name" value="TonB-dependent receptor, plug domain"/>
    <property type="match status" value="1"/>
</dbReference>
<dbReference type="Proteomes" id="UP000241788">
    <property type="component" value="Unassembled WGS sequence"/>
</dbReference>
<dbReference type="InterPro" id="IPR012910">
    <property type="entry name" value="Plug_dom"/>
</dbReference>
<keyword evidence="2 7" id="KW-0813">Transport</keyword>
<evidence type="ECO:0000259" key="9">
    <source>
        <dbReference type="Pfam" id="PF07715"/>
    </source>
</evidence>